<dbReference type="STRING" id="1198114.AciX9_2200"/>
<dbReference type="SUPFAM" id="SSF52980">
    <property type="entry name" value="Restriction endonuclease-like"/>
    <property type="match status" value="1"/>
</dbReference>
<accession>E8X2M0</accession>
<dbReference type="Pfam" id="PF05685">
    <property type="entry name" value="Uma2"/>
    <property type="match status" value="1"/>
</dbReference>
<name>E8X2M0_GRATM</name>
<dbReference type="PANTHER" id="PTHR34107:SF4">
    <property type="entry name" value="SLL1222 PROTEIN"/>
    <property type="match status" value="1"/>
</dbReference>
<protein>
    <recommendedName>
        <fullName evidence="1">Putative restriction endonuclease domain-containing protein</fullName>
    </recommendedName>
</protein>
<dbReference type="AlphaFoldDB" id="E8X2M0"/>
<keyword evidence="3" id="KW-1185">Reference proteome</keyword>
<dbReference type="InterPro" id="IPR008538">
    <property type="entry name" value="Uma2"/>
</dbReference>
<proteinExistence type="predicted"/>
<dbReference type="KEGG" id="acm:AciX9_2200"/>
<evidence type="ECO:0000313" key="2">
    <source>
        <dbReference type="EMBL" id="ADW69244.1"/>
    </source>
</evidence>
<dbReference type="InterPro" id="IPR012296">
    <property type="entry name" value="Nuclease_put_TT1808"/>
</dbReference>
<gene>
    <name evidence="2" type="ordered locus">AciX9_2200</name>
</gene>
<dbReference type="CDD" id="cd06260">
    <property type="entry name" value="DUF820-like"/>
    <property type="match status" value="1"/>
</dbReference>
<dbReference type="eggNOG" id="COG4636">
    <property type="taxonomic scope" value="Bacteria"/>
</dbReference>
<dbReference type="InterPro" id="IPR011335">
    <property type="entry name" value="Restrct_endonuc-II-like"/>
</dbReference>
<dbReference type="RefSeq" id="WP_013580560.1">
    <property type="nucleotide sequence ID" value="NC_015064.1"/>
</dbReference>
<dbReference type="EMBL" id="CP002480">
    <property type="protein sequence ID" value="ADW69244.1"/>
    <property type="molecule type" value="Genomic_DNA"/>
</dbReference>
<dbReference type="Gene3D" id="3.90.1570.10">
    <property type="entry name" value="tt1808, chain A"/>
    <property type="match status" value="1"/>
</dbReference>
<dbReference type="Proteomes" id="UP000000343">
    <property type="component" value="Chromosome"/>
</dbReference>
<sequence length="177" mass="20219">MATSVLIPISEYLKTTYRPDREYLDGEVVERHVGKWEHSRVQALLTGWFIQHERSWNIQTATEWRTQVSSTRVRIPDLVLVRSGAQPEVLEDAPLLVIEILSPDDSYSDTQQRAEDYLRMGVTTIWIIDPSTRTGRVCSGSNWMQRERLEVAGTAIYVPLDRVFEALVSGGVVEETK</sequence>
<evidence type="ECO:0000259" key="1">
    <source>
        <dbReference type="Pfam" id="PF05685"/>
    </source>
</evidence>
<reference evidence="3" key="1">
    <citation type="submission" date="2011-01" db="EMBL/GenBank/DDBJ databases">
        <title>Complete sequence of chromosome of Acidobacterium sp. MP5ACTX9.</title>
        <authorList>
            <consortium name="US DOE Joint Genome Institute"/>
            <person name="Lucas S."/>
            <person name="Copeland A."/>
            <person name="Lapidus A."/>
            <person name="Cheng J.-F."/>
            <person name="Goodwin L."/>
            <person name="Pitluck S."/>
            <person name="Teshima H."/>
            <person name="Detter J.C."/>
            <person name="Han C."/>
            <person name="Tapia R."/>
            <person name="Land M."/>
            <person name="Hauser L."/>
            <person name="Kyrpides N."/>
            <person name="Ivanova N."/>
            <person name="Ovchinnikova G."/>
            <person name="Pagani I."/>
            <person name="Rawat S.R."/>
            <person name="Mannisto M."/>
            <person name="Haggblom M.M."/>
            <person name="Woyke T."/>
        </authorList>
    </citation>
    <scope>NUCLEOTIDE SEQUENCE [LARGE SCALE GENOMIC DNA]</scope>
    <source>
        <strain evidence="3">MP5ACTX9</strain>
    </source>
</reference>
<organism evidence="3">
    <name type="scientific">Granulicella tundricola (strain ATCC BAA-1859 / DSM 23138 / MP5ACTX9)</name>
    <dbReference type="NCBI Taxonomy" id="1198114"/>
    <lineage>
        <taxon>Bacteria</taxon>
        <taxon>Pseudomonadati</taxon>
        <taxon>Acidobacteriota</taxon>
        <taxon>Terriglobia</taxon>
        <taxon>Terriglobales</taxon>
        <taxon>Acidobacteriaceae</taxon>
        <taxon>Granulicella</taxon>
    </lineage>
</organism>
<dbReference type="PaxDb" id="1198114-AciX9_2200"/>
<evidence type="ECO:0000313" key="3">
    <source>
        <dbReference type="Proteomes" id="UP000000343"/>
    </source>
</evidence>
<feature type="domain" description="Putative restriction endonuclease" evidence="1">
    <location>
        <begin position="19"/>
        <end position="141"/>
    </location>
</feature>
<dbReference type="HOGENOM" id="CLU_1459363_0_0_0"/>
<dbReference type="PANTHER" id="PTHR34107">
    <property type="entry name" value="SLL0198 PROTEIN-RELATED"/>
    <property type="match status" value="1"/>
</dbReference>